<dbReference type="Proteomes" id="UP000800040">
    <property type="component" value="Unassembled WGS sequence"/>
</dbReference>
<gene>
    <name evidence="1" type="ORF">BDW02DRAFT_46784</name>
</gene>
<reference evidence="1" key="1">
    <citation type="submission" date="2020-01" db="EMBL/GenBank/DDBJ databases">
        <authorList>
            <consortium name="DOE Joint Genome Institute"/>
            <person name="Haridas S."/>
            <person name="Albert R."/>
            <person name="Binder M."/>
            <person name="Bloem J."/>
            <person name="Labutti K."/>
            <person name="Salamov A."/>
            <person name="Andreopoulos B."/>
            <person name="Baker S.E."/>
            <person name="Barry K."/>
            <person name="Bills G."/>
            <person name="Bluhm B.H."/>
            <person name="Cannon C."/>
            <person name="Castanera R."/>
            <person name="Culley D.E."/>
            <person name="Daum C."/>
            <person name="Ezra D."/>
            <person name="Gonzalez J.B."/>
            <person name="Henrissat B."/>
            <person name="Kuo A."/>
            <person name="Liang C."/>
            <person name="Lipzen A."/>
            <person name="Lutzoni F."/>
            <person name="Magnuson J."/>
            <person name="Mondo S."/>
            <person name="Nolan M."/>
            <person name="Ohm R."/>
            <person name="Pangilinan J."/>
            <person name="Park H.-J."/>
            <person name="Ramirez L."/>
            <person name="Alfaro M."/>
            <person name="Sun H."/>
            <person name="Tritt A."/>
            <person name="Yoshinaga Y."/>
            <person name="Zwiers L.-H."/>
            <person name="Turgeon B.G."/>
            <person name="Goodwin S.B."/>
            <person name="Spatafora J.W."/>
            <person name="Crous P.W."/>
            <person name="Grigoriev I.V."/>
        </authorList>
    </citation>
    <scope>NUCLEOTIDE SEQUENCE</scope>
    <source>
        <strain evidence="1">P77</strain>
    </source>
</reference>
<accession>A0A6A5K627</accession>
<name>A0A6A5K627_9PLEO</name>
<dbReference type="AlphaFoldDB" id="A0A6A5K627"/>
<proteinExistence type="predicted"/>
<sequence length="174" mass="18626">MAVWICKAGLQLSTRGQGSGEWKLLRPPPLHLALLGLRPWPSDCSDTILRARYHATFPLADCIMCSAVTKTCPAVQQTCMYLGLRGFRGLGSFTRLSGGVAMAVAATDSLETGSSGRSEFLTLRSLQPSVLRGPPVSTAPLCSEVLRSVAYTVRLSAHYFLTGTSAVHSTVARQ</sequence>
<evidence type="ECO:0000313" key="1">
    <source>
        <dbReference type="EMBL" id="KAF1831536.1"/>
    </source>
</evidence>
<protein>
    <submittedName>
        <fullName evidence="1">Uncharacterized protein</fullName>
    </submittedName>
</protein>
<keyword evidence="2" id="KW-1185">Reference proteome</keyword>
<evidence type="ECO:0000313" key="2">
    <source>
        <dbReference type="Proteomes" id="UP000800040"/>
    </source>
</evidence>
<organism evidence="1 2">
    <name type="scientific">Decorospora gaudefroyi</name>
    <dbReference type="NCBI Taxonomy" id="184978"/>
    <lineage>
        <taxon>Eukaryota</taxon>
        <taxon>Fungi</taxon>
        <taxon>Dikarya</taxon>
        <taxon>Ascomycota</taxon>
        <taxon>Pezizomycotina</taxon>
        <taxon>Dothideomycetes</taxon>
        <taxon>Pleosporomycetidae</taxon>
        <taxon>Pleosporales</taxon>
        <taxon>Pleosporineae</taxon>
        <taxon>Pleosporaceae</taxon>
        <taxon>Decorospora</taxon>
    </lineage>
</organism>
<dbReference type="EMBL" id="ML975361">
    <property type="protein sequence ID" value="KAF1831536.1"/>
    <property type="molecule type" value="Genomic_DNA"/>
</dbReference>